<protein>
    <submittedName>
        <fullName evidence="1">Unannotated protein</fullName>
    </submittedName>
</protein>
<accession>A0A6J6CG50</accession>
<sequence length="188" mass="21212">MVSNSALIQELTDKVLEQIDLGNITPIVLIDGRSNSGKSTFAKSLQESLFKQGESLPRVIHMDDLYPGWEGLSLGADYLNRFILEPLTKKQTASWQQWDWKNSQRGAWMEFSGGTPLIIEGCGALSDRASSVAFLRIWLEAKEPVRQARWLEREGNLEKFEMWAAQELDFYAREKSASLADLVIATDS</sequence>
<name>A0A6J6CG50_9ZZZZ</name>
<dbReference type="AlphaFoldDB" id="A0A6J6CG50"/>
<dbReference type="Gene3D" id="3.40.50.300">
    <property type="entry name" value="P-loop containing nucleotide triphosphate hydrolases"/>
    <property type="match status" value="1"/>
</dbReference>
<evidence type="ECO:0000313" key="1">
    <source>
        <dbReference type="EMBL" id="CAB4550377.1"/>
    </source>
</evidence>
<gene>
    <name evidence="1" type="ORF">UFOPK1581_00126</name>
</gene>
<proteinExistence type="predicted"/>
<dbReference type="InterPro" id="IPR027417">
    <property type="entry name" value="P-loop_NTPase"/>
</dbReference>
<reference evidence="1" key="1">
    <citation type="submission" date="2020-05" db="EMBL/GenBank/DDBJ databases">
        <authorList>
            <person name="Chiriac C."/>
            <person name="Salcher M."/>
            <person name="Ghai R."/>
            <person name="Kavagutti S V."/>
        </authorList>
    </citation>
    <scope>NUCLEOTIDE SEQUENCE</scope>
</reference>
<organism evidence="1">
    <name type="scientific">freshwater metagenome</name>
    <dbReference type="NCBI Taxonomy" id="449393"/>
    <lineage>
        <taxon>unclassified sequences</taxon>
        <taxon>metagenomes</taxon>
        <taxon>ecological metagenomes</taxon>
    </lineage>
</organism>
<dbReference type="SUPFAM" id="SSF52540">
    <property type="entry name" value="P-loop containing nucleoside triphosphate hydrolases"/>
    <property type="match status" value="1"/>
</dbReference>
<dbReference type="EMBL" id="CAEZTB010000010">
    <property type="protein sequence ID" value="CAB4550377.1"/>
    <property type="molecule type" value="Genomic_DNA"/>
</dbReference>